<dbReference type="Proteomes" id="UP001596036">
    <property type="component" value="Unassembled WGS sequence"/>
</dbReference>
<accession>A0ABW0SSR4</accession>
<protein>
    <submittedName>
        <fullName evidence="2">Uncharacterized protein</fullName>
    </submittedName>
</protein>
<keyword evidence="1" id="KW-1133">Transmembrane helix</keyword>
<keyword evidence="1" id="KW-0812">Transmembrane</keyword>
<sequence>MDPVALTVIFKGVAMLGIILVGGLAVNYGFRLYRDGAGSGKDHYAVEIGPVKATAHSVGSVVMATGFLWAWAAVAISPNLDKRGDNIRVYSFDTPAGAITSPELVARVSKHNPPSLQNPEELKGLLRNAWAAAETKQGGSIVSLAGMPASIDFGTLEAAKDPSGNVQLTAAVKAGAQTGEISFEAHASDGKLIFVPAKAD</sequence>
<organism evidence="2 3">
    <name type="scientific">Lysobacter yangpyeongensis</name>
    <dbReference type="NCBI Taxonomy" id="346182"/>
    <lineage>
        <taxon>Bacteria</taxon>
        <taxon>Pseudomonadati</taxon>
        <taxon>Pseudomonadota</taxon>
        <taxon>Gammaproteobacteria</taxon>
        <taxon>Lysobacterales</taxon>
        <taxon>Lysobacteraceae</taxon>
        <taxon>Lysobacter</taxon>
    </lineage>
</organism>
<feature type="transmembrane region" description="Helical" evidence="1">
    <location>
        <begin position="53"/>
        <end position="76"/>
    </location>
</feature>
<keyword evidence="1" id="KW-0472">Membrane</keyword>
<feature type="transmembrane region" description="Helical" evidence="1">
    <location>
        <begin position="12"/>
        <end position="33"/>
    </location>
</feature>
<gene>
    <name evidence="2" type="ORF">ACFPN1_16145</name>
</gene>
<evidence type="ECO:0000256" key="1">
    <source>
        <dbReference type="SAM" id="Phobius"/>
    </source>
</evidence>
<reference evidence="3" key="1">
    <citation type="journal article" date="2019" name="Int. J. Syst. Evol. Microbiol.">
        <title>The Global Catalogue of Microorganisms (GCM) 10K type strain sequencing project: providing services to taxonomists for standard genome sequencing and annotation.</title>
        <authorList>
            <consortium name="The Broad Institute Genomics Platform"/>
            <consortium name="The Broad Institute Genome Sequencing Center for Infectious Disease"/>
            <person name="Wu L."/>
            <person name="Ma J."/>
        </authorList>
    </citation>
    <scope>NUCLEOTIDE SEQUENCE [LARGE SCALE GENOMIC DNA]</scope>
    <source>
        <strain evidence="3">KACC 11407</strain>
    </source>
</reference>
<dbReference type="RefSeq" id="WP_386756243.1">
    <property type="nucleotide sequence ID" value="NZ_JBHSNM010000017.1"/>
</dbReference>
<dbReference type="EMBL" id="JBHSNM010000017">
    <property type="protein sequence ID" value="MFC5571587.1"/>
    <property type="molecule type" value="Genomic_DNA"/>
</dbReference>
<evidence type="ECO:0000313" key="2">
    <source>
        <dbReference type="EMBL" id="MFC5571587.1"/>
    </source>
</evidence>
<proteinExistence type="predicted"/>
<keyword evidence="3" id="KW-1185">Reference proteome</keyword>
<comment type="caution">
    <text evidence="2">The sequence shown here is derived from an EMBL/GenBank/DDBJ whole genome shotgun (WGS) entry which is preliminary data.</text>
</comment>
<evidence type="ECO:0000313" key="3">
    <source>
        <dbReference type="Proteomes" id="UP001596036"/>
    </source>
</evidence>
<name>A0ABW0SSR4_9GAMM</name>